<evidence type="ECO:0000313" key="2">
    <source>
        <dbReference type="EMBL" id="TCL62763.1"/>
    </source>
</evidence>
<dbReference type="SUPFAM" id="SSF53474">
    <property type="entry name" value="alpha/beta-Hydrolases"/>
    <property type="match status" value="1"/>
</dbReference>
<accession>A0A4R1RAH8</accession>
<sequence>MLIVKLLIGILIVWGLAIGLLFLFQEQILYTRKRASKTHLKRIEALGPRVESIEILTDDQTKLHGWLVKNSPLPKAPLVIYFGGQGDELSAVVEEAANMEGWSFLLINYRGYGFSQGRPSEKKILGDSLRIYDSIASREDIDQEWIVLMGRSLGTGVATFLARRRWAKGVILVSPYDSILSVAKGKFPFIPVEKILRDRYEAILSAPHIETPLLAIIAERDRMVTPSHSMRLIEEWRGPKQLATIKGKGHNDLFDSADYWESIQQFLAGIR</sequence>
<dbReference type="OrthoDB" id="9777090at2"/>
<dbReference type="PANTHER" id="PTHR12277:SF81">
    <property type="entry name" value="PROTEIN ABHD13"/>
    <property type="match status" value="1"/>
</dbReference>
<reference evidence="2 3" key="1">
    <citation type="submission" date="2019-03" db="EMBL/GenBank/DDBJ databases">
        <title>Genomic Encyclopedia of Type Strains, Phase IV (KMG-IV): sequencing the most valuable type-strain genomes for metagenomic binning, comparative biology and taxonomic classification.</title>
        <authorList>
            <person name="Goeker M."/>
        </authorList>
    </citation>
    <scope>NUCLEOTIDE SEQUENCE [LARGE SCALE GENOMIC DNA]</scope>
    <source>
        <strain evidence="2 3">LX-B</strain>
    </source>
</reference>
<evidence type="ECO:0000256" key="1">
    <source>
        <dbReference type="SAM" id="Phobius"/>
    </source>
</evidence>
<dbReference type="Proteomes" id="UP000295008">
    <property type="component" value="Unassembled WGS sequence"/>
</dbReference>
<protein>
    <recommendedName>
        <fullName evidence="4">Serine aminopeptidase S33 domain-containing protein</fullName>
    </recommendedName>
</protein>
<dbReference type="EMBL" id="SLUN01000023">
    <property type="protein sequence ID" value="TCL62763.1"/>
    <property type="molecule type" value="Genomic_DNA"/>
</dbReference>
<proteinExistence type="predicted"/>
<evidence type="ECO:0000313" key="3">
    <source>
        <dbReference type="Proteomes" id="UP000295008"/>
    </source>
</evidence>
<keyword evidence="1" id="KW-0472">Membrane</keyword>
<gene>
    <name evidence="2" type="ORF">EDC14_102342</name>
</gene>
<feature type="transmembrane region" description="Helical" evidence="1">
    <location>
        <begin position="6"/>
        <end position="24"/>
    </location>
</feature>
<organism evidence="2 3">
    <name type="scientific">Hydrogenispora ethanolica</name>
    <dbReference type="NCBI Taxonomy" id="1082276"/>
    <lineage>
        <taxon>Bacteria</taxon>
        <taxon>Bacillati</taxon>
        <taxon>Bacillota</taxon>
        <taxon>Hydrogenispora</taxon>
    </lineage>
</organism>
<keyword evidence="3" id="KW-1185">Reference proteome</keyword>
<dbReference type="RefSeq" id="WP_132015557.1">
    <property type="nucleotide sequence ID" value="NZ_SLUN01000023.1"/>
</dbReference>
<dbReference type="Gene3D" id="3.40.50.1820">
    <property type="entry name" value="alpha/beta hydrolase"/>
    <property type="match status" value="1"/>
</dbReference>
<name>A0A4R1RAH8_HYDET</name>
<dbReference type="InterPro" id="IPR029058">
    <property type="entry name" value="AB_hydrolase_fold"/>
</dbReference>
<dbReference type="AlphaFoldDB" id="A0A4R1RAH8"/>
<dbReference type="PANTHER" id="PTHR12277">
    <property type="entry name" value="ALPHA/BETA HYDROLASE DOMAIN-CONTAINING PROTEIN"/>
    <property type="match status" value="1"/>
</dbReference>
<evidence type="ECO:0008006" key="4">
    <source>
        <dbReference type="Google" id="ProtNLM"/>
    </source>
</evidence>
<comment type="caution">
    <text evidence="2">The sequence shown here is derived from an EMBL/GenBank/DDBJ whole genome shotgun (WGS) entry which is preliminary data.</text>
</comment>
<keyword evidence="1" id="KW-1133">Transmembrane helix</keyword>
<keyword evidence="1" id="KW-0812">Transmembrane</keyword>